<evidence type="ECO:0000259" key="3">
    <source>
        <dbReference type="Pfam" id="PF16861"/>
    </source>
</evidence>
<dbReference type="Pfam" id="PF16861">
    <property type="entry name" value="Carbam_trans_C"/>
    <property type="match status" value="1"/>
</dbReference>
<evidence type="ECO:0008006" key="6">
    <source>
        <dbReference type="Google" id="ProtNLM"/>
    </source>
</evidence>
<protein>
    <recommendedName>
        <fullName evidence="6">Carbamoyltransferase</fullName>
    </recommendedName>
</protein>
<dbReference type="InterPro" id="IPR003696">
    <property type="entry name" value="Carbtransf_dom"/>
</dbReference>
<evidence type="ECO:0000313" key="5">
    <source>
        <dbReference type="Proteomes" id="UP000230821"/>
    </source>
</evidence>
<feature type="domain" description="Carbamoyltransferase" evidence="2">
    <location>
        <begin position="3"/>
        <end position="383"/>
    </location>
</feature>
<dbReference type="PANTHER" id="PTHR34847:SF1">
    <property type="entry name" value="NODULATION PROTEIN U"/>
    <property type="match status" value="1"/>
</dbReference>
<organism evidence="4 5">
    <name type="scientific">candidate division KSB3 bacterium</name>
    <dbReference type="NCBI Taxonomy" id="2044937"/>
    <lineage>
        <taxon>Bacteria</taxon>
        <taxon>candidate division KSB3</taxon>
    </lineage>
</organism>
<dbReference type="AlphaFoldDB" id="A0A2G6KGX7"/>
<feature type="domain" description="Carbamoyltransferase C-terminal" evidence="3">
    <location>
        <begin position="435"/>
        <end position="604"/>
    </location>
</feature>
<evidence type="ECO:0000313" key="4">
    <source>
        <dbReference type="EMBL" id="PIE34913.1"/>
    </source>
</evidence>
<dbReference type="Gene3D" id="3.90.870.20">
    <property type="entry name" value="Carbamoyltransferase, C-terminal domain"/>
    <property type="match status" value="1"/>
</dbReference>
<dbReference type="Pfam" id="PF02543">
    <property type="entry name" value="Carbam_trans_N"/>
    <property type="match status" value="1"/>
</dbReference>
<dbReference type="GO" id="GO:0003824">
    <property type="term" value="F:catalytic activity"/>
    <property type="evidence" value="ECO:0007669"/>
    <property type="project" value="InterPro"/>
</dbReference>
<dbReference type="PANTHER" id="PTHR34847">
    <property type="entry name" value="NODULATION PROTEIN U"/>
    <property type="match status" value="1"/>
</dbReference>
<dbReference type="EMBL" id="PDSK01000071">
    <property type="protein sequence ID" value="PIE34913.1"/>
    <property type="molecule type" value="Genomic_DNA"/>
</dbReference>
<sequence length="609" mass="68838">MNILGLRIGHDASAALIVDGKIIADVAEERFSRIKNDGSFPLRSVQYCLEAGGITAKELDGIATPSRSFVEHLFIFFGFPAVFETIRFSTVAPPTKKQEMPVKKPSLFQKLFETPPQEESLEEESQEVRIFVSSQQERFREPYKASWVPELPFYQKPFALAAHCKLYLVEHHIAHAASACFTSGLNNGKALCVTMDGIGEGISNAVWRFENNRLQCLATYDGKTSLGWFYAASTEAIGWRQSRDEWKMMGLAPFGKPHPGALQGFYPQFKDGDCIEPHNFGDFGRWNDHGANHYHCGDAKELAPIAQALGHENFAAEVQRVSEKQAMNFILPWLEREQCRNLFCAGGFFLNVKFNQKIWYTGKLDRHWVYPNSGDPGLSVGAGLMAFYHEHPEQPNASLEDLYKGPEFSDAEIEQILDDRLISYTVHDNIAEKAAELLEKNYVLGWFQGRMEAGPRALGNRSILMSPLHEENRDIINKKIKYRETFRPFCPSMLHEKAGEYLVNPRDALYMVISFDAQPGAKQRIPAVIHVDETARPHMVKRETNPVYYDLIQAFGDRTGEYVILNTSFNVKGEPIVCTPREAIKCFYDTGMDALILGNYVIEKAALPK</sequence>
<dbReference type="CDD" id="cd24100">
    <property type="entry name" value="ASKHA_NBD_MJ1051-like_N"/>
    <property type="match status" value="1"/>
</dbReference>
<name>A0A2G6KGX7_9BACT</name>
<dbReference type="Proteomes" id="UP000230821">
    <property type="component" value="Unassembled WGS sequence"/>
</dbReference>
<dbReference type="InterPro" id="IPR031730">
    <property type="entry name" value="Carbam_trans_C"/>
</dbReference>
<gene>
    <name evidence="4" type="ORF">CSA56_06240</name>
</gene>
<dbReference type="InterPro" id="IPR038152">
    <property type="entry name" value="Carbam_trans_C_sf"/>
</dbReference>
<comment type="similarity">
    <text evidence="1">Belongs to the NodU/CmcH family.</text>
</comment>
<dbReference type="InterPro" id="IPR043129">
    <property type="entry name" value="ATPase_NBD"/>
</dbReference>
<accession>A0A2G6KGX7</accession>
<proteinExistence type="inferred from homology"/>
<evidence type="ECO:0000259" key="2">
    <source>
        <dbReference type="Pfam" id="PF02543"/>
    </source>
</evidence>
<dbReference type="Gene3D" id="3.30.420.40">
    <property type="match status" value="2"/>
</dbReference>
<reference evidence="4 5" key="1">
    <citation type="submission" date="2017-10" db="EMBL/GenBank/DDBJ databases">
        <title>Novel microbial diversity and functional potential in the marine mammal oral microbiome.</title>
        <authorList>
            <person name="Dudek N.K."/>
            <person name="Sun C.L."/>
            <person name="Burstein D."/>
            <person name="Kantor R.S."/>
            <person name="Aliaga Goltsman D.S."/>
            <person name="Bik E.M."/>
            <person name="Thomas B.C."/>
            <person name="Banfield J.F."/>
            <person name="Relman D.A."/>
        </authorList>
    </citation>
    <scope>NUCLEOTIDE SEQUENCE [LARGE SCALE GENOMIC DNA]</scope>
    <source>
        <strain evidence="4">DOLJORAL78_47_16</strain>
    </source>
</reference>
<comment type="caution">
    <text evidence="4">The sequence shown here is derived from an EMBL/GenBank/DDBJ whole genome shotgun (WGS) entry which is preliminary data.</text>
</comment>
<evidence type="ECO:0000256" key="1">
    <source>
        <dbReference type="ARBA" id="ARBA00006129"/>
    </source>
</evidence>
<dbReference type="SUPFAM" id="SSF53067">
    <property type="entry name" value="Actin-like ATPase domain"/>
    <property type="match status" value="1"/>
</dbReference>
<dbReference type="InterPro" id="IPR051338">
    <property type="entry name" value="NodU/CmcH_Carbamoyltrnsfr"/>
</dbReference>